<proteinExistence type="predicted"/>
<dbReference type="EMBL" id="CAJVPL010001000">
    <property type="protein sequence ID" value="CAG8546009.1"/>
    <property type="molecule type" value="Genomic_DNA"/>
</dbReference>
<organism evidence="1 2">
    <name type="scientific">Ambispora gerdemannii</name>
    <dbReference type="NCBI Taxonomy" id="144530"/>
    <lineage>
        <taxon>Eukaryota</taxon>
        <taxon>Fungi</taxon>
        <taxon>Fungi incertae sedis</taxon>
        <taxon>Mucoromycota</taxon>
        <taxon>Glomeromycotina</taxon>
        <taxon>Glomeromycetes</taxon>
        <taxon>Archaeosporales</taxon>
        <taxon>Ambisporaceae</taxon>
        <taxon>Ambispora</taxon>
    </lineage>
</organism>
<keyword evidence="2" id="KW-1185">Reference proteome</keyword>
<dbReference type="AlphaFoldDB" id="A0A9N9AZ68"/>
<evidence type="ECO:0000313" key="2">
    <source>
        <dbReference type="Proteomes" id="UP000789831"/>
    </source>
</evidence>
<accession>A0A9N9AZ68</accession>
<evidence type="ECO:0000313" key="1">
    <source>
        <dbReference type="EMBL" id="CAG8546009.1"/>
    </source>
</evidence>
<gene>
    <name evidence="1" type="ORF">AGERDE_LOCUS6423</name>
</gene>
<comment type="caution">
    <text evidence="1">The sequence shown here is derived from an EMBL/GenBank/DDBJ whole genome shotgun (WGS) entry which is preliminary data.</text>
</comment>
<protein>
    <submittedName>
        <fullName evidence="1">8911_t:CDS:1</fullName>
    </submittedName>
</protein>
<name>A0A9N9AZ68_9GLOM</name>
<dbReference type="Proteomes" id="UP000789831">
    <property type="component" value="Unassembled WGS sequence"/>
</dbReference>
<reference evidence="1" key="1">
    <citation type="submission" date="2021-06" db="EMBL/GenBank/DDBJ databases">
        <authorList>
            <person name="Kallberg Y."/>
            <person name="Tangrot J."/>
            <person name="Rosling A."/>
        </authorList>
    </citation>
    <scope>NUCLEOTIDE SEQUENCE</scope>
    <source>
        <strain evidence="1">MT106</strain>
    </source>
</reference>
<sequence>MLYFKLLLGVLGGVLVGNRRFLTGIVKILVEMYVSTISGTVGTGSGVFSSEDDTAEASKWCGYLHSRITRLSITVKNLTYAVNKCGKVFAWNNDPLEDTCGITMMK</sequence>